<dbReference type="AlphaFoldDB" id="A0A4U0WRP0"/>
<dbReference type="Proteomes" id="UP000309340">
    <property type="component" value="Unassembled WGS sequence"/>
</dbReference>
<protein>
    <submittedName>
        <fullName evidence="2">Uncharacterized protein</fullName>
    </submittedName>
</protein>
<accession>A0A4U0WRP0</accession>
<dbReference type="EMBL" id="NAJQ01000756">
    <property type="protein sequence ID" value="TKA65226.1"/>
    <property type="molecule type" value="Genomic_DNA"/>
</dbReference>
<comment type="caution">
    <text evidence="2">The sequence shown here is derived from an EMBL/GenBank/DDBJ whole genome shotgun (WGS) entry which is preliminary data.</text>
</comment>
<keyword evidence="3" id="KW-1185">Reference proteome</keyword>
<proteinExistence type="predicted"/>
<gene>
    <name evidence="2" type="ORF">B0A55_09425</name>
</gene>
<sequence>MHWDEEDDEQMSDNIAVKHLVKKDGGFMSDNRGEAPVKKGRRQQLRWYHRGAPSRRRDGGNRSDNTTVKPSVKNDDDNISDNIVVKHPVKDDDDTSSDSIAAPANTQASYVSATMRLLLLSTADAIRSVTLPRSHRL</sequence>
<feature type="region of interest" description="Disordered" evidence="1">
    <location>
        <begin position="1"/>
        <end position="107"/>
    </location>
</feature>
<evidence type="ECO:0000256" key="1">
    <source>
        <dbReference type="SAM" id="MobiDB-lite"/>
    </source>
</evidence>
<evidence type="ECO:0000313" key="3">
    <source>
        <dbReference type="Proteomes" id="UP000309340"/>
    </source>
</evidence>
<organism evidence="2 3">
    <name type="scientific">Friedmanniomyces simplex</name>
    <dbReference type="NCBI Taxonomy" id="329884"/>
    <lineage>
        <taxon>Eukaryota</taxon>
        <taxon>Fungi</taxon>
        <taxon>Dikarya</taxon>
        <taxon>Ascomycota</taxon>
        <taxon>Pezizomycotina</taxon>
        <taxon>Dothideomycetes</taxon>
        <taxon>Dothideomycetidae</taxon>
        <taxon>Mycosphaerellales</taxon>
        <taxon>Teratosphaeriaceae</taxon>
        <taxon>Friedmanniomyces</taxon>
    </lineage>
</organism>
<name>A0A4U0WRP0_9PEZI</name>
<feature type="compositionally biased region" description="Basic residues" evidence="1">
    <location>
        <begin position="38"/>
        <end position="54"/>
    </location>
</feature>
<feature type="compositionally biased region" description="Acidic residues" evidence="1">
    <location>
        <begin position="1"/>
        <end position="11"/>
    </location>
</feature>
<reference evidence="2 3" key="1">
    <citation type="submission" date="2017-03" db="EMBL/GenBank/DDBJ databases">
        <title>Genomes of endolithic fungi from Antarctica.</title>
        <authorList>
            <person name="Coleine C."/>
            <person name="Masonjones S."/>
            <person name="Stajich J.E."/>
        </authorList>
    </citation>
    <scope>NUCLEOTIDE SEQUENCE [LARGE SCALE GENOMIC DNA]</scope>
    <source>
        <strain evidence="2 3">CCFEE 5184</strain>
    </source>
</reference>
<evidence type="ECO:0000313" key="2">
    <source>
        <dbReference type="EMBL" id="TKA65226.1"/>
    </source>
</evidence>